<proteinExistence type="predicted"/>
<dbReference type="InterPro" id="IPR000387">
    <property type="entry name" value="Tyr_Pase_dom"/>
</dbReference>
<dbReference type="SUPFAM" id="SSF52799">
    <property type="entry name" value="(Phosphotyrosine protein) phosphatases II"/>
    <property type="match status" value="1"/>
</dbReference>
<feature type="domain" description="Tyrosine specific protein phosphatases" evidence="1">
    <location>
        <begin position="77"/>
        <end position="133"/>
    </location>
</feature>
<dbReference type="PROSITE" id="PS00383">
    <property type="entry name" value="TYR_PHOSPHATASE_1"/>
    <property type="match status" value="1"/>
</dbReference>
<protein>
    <recommendedName>
        <fullName evidence="1">Tyrosine specific protein phosphatases domain-containing protein</fullName>
    </recommendedName>
</protein>
<reference evidence="2 3" key="1">
    <citation type="submission" date="2018-12" db="EMBL/GenBank/DDBJ databases">
        <title>Complete Genome Sequence of the Corallopyronin A producing Myxobacterium Corallococcus coralloides B035.</title>
        <authorList>
            <person name="Bouhired S.M."/>
            <person name="Rupp O."/>
            <person name="Blom J."/>
            <person name="Schaeberle T.F."/>
            <person name="Kehraus S."/>
            <person name="Schiefer A."/>
            <person name="Pfarr K."/>
            <person name="Goesmann A."/>
            <person name="Hoerauf A."/>
            <person name="Koenig G.M."/>
        </authorList>
    </citation>
    <scope>NUCLEOTIDE SEQUENCE [LARGE SCALE GENOMIC DNA]</scope>
    <source>
        <strain evidence="2 3">B035</strain>
    </source>
</reference>
<dbReference type="Pfam" id="PF22785">
    <property type="entry name" value="Tc-R-P"/>
    <property type="match status" value="1"/>
</dbReference>
<gene>
    <name evidence="2" type="ORF">EJ065_3010</name>
</gene>
<dbReference type="EMBL" id="CP034669">
    <property type="protein sequence ID" value="QAT84579.1"/>
    <property type="molecule type" value="Genomic_DNA"/>
</dbReference>
<evidence type="ECO:0000313" key="2">
    <source>
        <dbReference type="EMBL" id="QAT84579.1"/>
    </source>
</evidence>
<sequence length="161" mass="17072">MSDVHLVSIGGGAISLTHRPKLKDFSTLHAEGVTHVVTLLAETEGARQLGEAATRAGLGWIWVPFHGGAVPAPERTQELRQVLRQLSAIVEGGGKLVIHCSAGIHRTGMFGYALLRQLGLSAEAARARLAELRQVTAEGVGPDRLAWGDALVEPQACSELE</sequence>
<dbReference type="Proteomes" id="UP000288758">
    <property type="component" value="Chromosome"/>
</dbReference>
<dbReference type="InterPro" id="IPR016130">
    <property type="entry name" value="Tyr_Pase_AS"/>
</dbReference>
<organism evidence="2 3">
    <name type="scientific">Corallococcus coralloides</name>
    <name type="common">Myxococcus coralloides</name>
    <dbReference type="NCBI Taxonomy" id="184914"/>
    <lineage>
        <taxon>Bacteria</taxon>
        <taxon>Pseudomonadati</taxon>
        <taxon>Myxococcota</taxon>
        <taxon>Myxococcia</taxon>
        <taxon>Myxococcales</taxon>
        <taxon>Cystobacterineae</taxon>
        <taxon>Myxococcaceae</taxon>
        <taxon>Corallococcus</taxon>
    </lineage>
</organism>
<dbReference type="InterPro" id="IPR029021">
    <property type="entry name" value="Prot-tyrosine_phosphatase-like"/>
</dbReference>
<dbReference type="RefSeq" id="WP_128796492.1">
    <property type="nucleotide sequence ID" value="NZ_CP034669.1"/>
</dbReference>
<accession>A0A410RRN9</accession>
<dbReference type="AlphaFoldDB" id="A0A410RRN9"/>
<evidence type="ECO:0000313" key="3">
    <source>
        <dbReference type="Proteomes" id="UP000288758"/>
    </source>
</evidence>
<evidence type="ECO:0000259" key="1">
    <source>
        <dbReference type="PROSITE" id="PS50056"/>
    </source>
</evidence>
<dbReference type="Gene3D" id="3.90.190.10">
    <property type="entry name" value="Protein tyrosine phosphatase superfamily"/>
    <property type="match status" value="1"/>
</dbReference>
<name>A0A410RRN9_CORCK</name>
<dbReference type="PROSITE" id="PS50056">
    <property type="entry name" value="TYR_PHOSPHATASE_2"/>
    <property type="match status" value="1"/>
</dbReference>